<dbReference type="AlphaFoldDB" id="A0A856MFU2"/>
<dbReference type="Pfam" id="PF00528">
    <property type="entry name" value="BPD_transp_1"/>
    <property type="match status" value="1"/>
</dbReference>
<evidence type="ECO:0000256" key="8">
    <source>
        <dbReference type="ARBA" id="ARBA00023136"/>
    </source>
</evidence>
<feature type="transmembrane region" description="Helical" evidence="9">
    <location>
        <begin position="274"/>
        <end position="296"/>
    </location>
</feature>
<evidence type="ECO:0000256" key="6">
    <source>
        <dbReference type="ARBA" id="ARBA00022970"/>
    </source>
</evidence>
<proteinExistence type="inferred from homology"/>
<evidence type="ECO:0000256" key="4">
    <source>
        <dbReference type="ARBA" id="ARBA00022475"/>
    </source>
</evidence>
<evidence type="ECO:0000313" key="11">
    <source>
        <dbReference type="EMBL" id="QDL09578.1"/>
    </source>
</evidence>
<keyword evidence="7 9" id="KW-1133">Transmembrane helix</keyword>
<evidence type="ECO:0000256" key="3">
    <source>
        <dbReference type="ARBA" id="ARBA00022448"/>
    </source>
</evidence>
<keyword evidence="6" id="KW-0029">Amino-acid transport</keyword>
<dbReference type="Proteomes" id="UP000503129">
    <property type="component" value="Chromosome"/>
</dbReference>
<feature type="transmembrane region" description="Helical" evidence="9">
    <location>
        <begin position="12"/>
        <end position="31"/>
    </location>
</feature>
<keyword evidence="4" id="KW-1003">Cell membrane</keyword>
<keyword evidence="12" id="KW-1185">Reference proteome</keyword>
<keyword evidence="8 9" id="KW-0472">Membrane</keyword>
<dbReference type="PROSITE" id="PS50928">
    <property type="entry name" value="ABC_TM1"/>
    <property type="match status" value="1"/>
</dbReference>
<dbReference type="PANTHER" id="PTHR30614">
    <property type="entry name" value="MEMBRANE COMPONENT OF AMINO ACID ABC TRANSPORTER"/>
    <property type="match status" value="1"/>
</dbReference>
<sequence length="305" mass="34132">MTPIWRNRKFFPILGQVIAAFIVAIIVMILWHNLIYNLHRLGLQLGFDFLQFQASFDIGETPIPYKSSDSYSRALLVGLVNSLRVIVFGIILATIIGITVGVGRLSDNWLVRQLALVYVEILRNTPLLLQLFFWYFAVFLTLPKTENQISLLGFININNRGVTLPFGIELSSELSTLILGLTLYTGAFIAEIVRAGILSVPKGQWEAARALGFKPNLMLRLVIFPQALRLIIPPLTSQYLNLAKNSSLAIAIGYPDIYFVASTTFNQTGRSVEVILLIMVTYLTISLIISSGMNLLNRSVQLKER</sequence>
<dbReference type="GO" id="GO:0043190">
    <property type="term" value="C:ATP-binding cassette (ABC) transporter complex"/>
    <property type="evidence" value="ECO:0007669"/>
    <property type="project" value="InterPro"/>
</dbReference>
<evidence type="ECO:0000256" key="2">
    <source>
        <dbReference type="ARBA" id="ARBA00010072"/>
    </source>
</evidence>
<dbReference type="SUPFAM" id="SSF161098">
    <property type="entry name" value="MetI-like"/>
    <property type="match status" value="1"/>
</dbReference>
<dbReference type="GO" id="GO:0006865">
    <property type="term" value="P:amino acid transport"/>
    <property type="evidence" value="ECO:0007669"/>
    <property type="project" value="UniProtKB-KW"/>
</dbReference>
<dbReference type="Gene3D" id="1.10.3720.10">
    <property type="entry name" value="MetI-like"/>
    <property type="match status" value="1"/>
</dbReference>
<evidence type="ECO:0000256" key="1">
    <source>
        <dbReference type="ARBA" id="ARBA00004651"/>
    </source>
</evidence>
<evidence type="ECO:0000256" key="9">
    <source>
        <dbReference type="RuleBase" id="RU363032"/>
    </source>
</evidence>
<evidence type="ECO:0000256" key="7">
    <source>
        <dbReference type="ARBA" id="ARBA00022989"/>
    </source>
</evidence>
<comment type="subcellular location">
    <subcellularLocation>
        <location evidence="1 9">Cell membrane</location>
        <topology evidence="1 9">Multi-pass membrane protein</topology>
    </subcellularLocation>
</comment>
<feature type="transmembrane region" description="Helical" evidence="9">
    <location>
        <begin position="174"/>
        <end position="197"/>
    </location>
</feature>
<dbReference type="PANTHER" id="PTHR30614:SF37">
    <property type="entry name" value="AMINO-ACID ABC TRANSPORTER PERMEASE PROTEIN YHDX-RELATED"/>
    <property type="match status" value="1"/>
</dbReference>
<feature type="transmembrane region" description="Helical" evidence="9">
    <location>
        <begin position="217"/>
        <end position="236"/>
    </location>
</feature>
<dbReference type="InterPro" id="IPR043429">
    <property type="entry name" value="ArtM/GltK/GlnP/TcyL/YhdX-like"/>
</dbReference>
<evidence type="ECO:0000256" key="5">
    <source>
        <dbReference type="ARBA" id="ARBA00022692"/>
    </source>
</evidence>
<protein>
    <submittedName>
        <fullName evidence="11">Amino acid ABC transporter permease</fullName>
    </submittedName>
</protein>
<dbReference type="InterPro" id="IPR035906">
    <property type="entry name" value="MetI-like_sf"/>
</dbReference>
<keyword evidence="3 9" id="KW-0813">Transport</keyword>
<keyword evidence="5 9" id="KW-0812">Transmembrane</keyword>
<dbReference type="EMBL" id="CP030118">
    <property type="protein sequence ID" value="QDL09578.1"/>
    <property type="molecule type" value="Genomic_DNA"/>
</dbReference>
<feature type="transmembrane region" description="Helical" evidence="9">
    <location>
        <begin position="115"/>
        <end position="137"/>
    </location>
</feature>
<evidence type="ECO:0000313" key="12">
    <source>
        <dbReference type="Proteomes" id="UP000503129"/>
    </source>
</evidence>
<dbReference type="RefSeq" id="WP_169263391.1">
    <property type="nucleotide sequence ID" value="NZ_CAWOXK010000001.1"/>
</dbReference>
<dbReference type="InterPro" id="IPR000515">
    <property type="entry name" value="MetI-like"/>
</dbReference>
<comment type="similarity">
    <text evidence="2">Belongs to the binding-protein-dependent transport system permease family. HisMQ subfamily.</text>
</comment>
<feature type="domain" description="ABC transmembrane type-1" evidence="10">
    <location>
        <begin position="79"/>
        <end position="289"/>
    </location>
</feature>
<dbReference type="InterPro" id="IPR010065">
    <property type="entry name" value="AA_ABC_transptr_permease_3TM"/>
</dbReference>
<organism evidence="11 12">
    <name type="scientific">Brasilonema sennae CENA114</name>
    <dbReference type="NCBI Taxonomy" id="415709"/>
    <lineage>
        <taxon>Bacteria</taxon>
        <taxon>Bacillati</taxon>
        <taxon>Cyanobacteriota</taxon>
        <taxon>Cyanophyceae</taxon>
        <taxon>Nostocales</taxon>
        <taxon>Scytonemataceae</taxon>
        <taxon>Brasilonema</taxon>
        <taxon>Bromeliae group (in: Brasilonema)</taxon>
    </lineage>
</organism>
<evidence type="ECO:0000259" key="10">
    <source>
        <dbReference type="PROSITE" id="PS50928"/>
    </source>
</evidence>
<feature type="transmembrane region" description="Helical" evidence="9">
    <location>
        <begin position="85"/>
        <end position="103"/>
    </location>
</feature>
<dbReference type="KEGG" id="bsen:DP114_18270"/>
<name>A0A856MFU2_9CYAN</name>
<dbReference type="CDD" id="cd06261">
    <property type="entry name" value="TM_PBP2"/>
    <property type="match status" value="1"/>
</dbReference>
<dbReference type="GO" id="GO:0022857">
    <property type="term" value="F:transmembrane transporter activity"/>
    <property type="evidence" value="ECO:0007669"/>
    <property type="project" value="InterPro"/>
</dbReference>
<gene>
    <name evidence="11" type="ORF">DP114_18270</name>
</gene>
<dbReference type="NCBIfam" id="TIGR01726">
    <property type="entry name" value="HEQRo_perm_3TM"/>
    <property type="match status" value="1"/>
</dbReference>
<reference evidence="11 12" key="1">
    <citation type="submission" date="2018-06" db="EMBL/GenBank/DDBJ databases">
        <title>Comparative genomics of Brasilonema spp. strains.</title>
        <authorList>
            <person name="Alvarenga D.O."/>
            <person name="Fiore M.F."/>
            <person name="Varani A.M."/>
        </authorList>
    </citation>
    <scope>NUCLEOTIDE SEQUENCE [LARGE SCALE GENOMIC DNA]</scope>
    <source>
        <strain evidence="11 12">CENA114</strain>
    </source>
</reference>
<accession>A0A856MFU2</accession>